<organism evidence="1 2">
    <name type="scientific">Macroventuria anomochaeta</name>
    <dbReference type="NCBI Taxonomy" id="301207"/>
    <lineage>
        <taxon>Eukaryota</taxon>
        <taxon>Fungi</taxon>
        <taxon>Dikarya</taxon>
        <taxon>Ascomycota</taxon>
        <taxon>Pezizomycotina</taxon>
        <taxon>Dothideomycetes</taxon>
        <taxon>Pleosporomycetidae</taxon>
        <taxon>Pleosporales</taxon>
        <taxon>Pleosporineae</taxon>
        <taxon>Didymellaceae</taxon>
        <taxon>Macroventuria</taxon>
    </lineage>
</organism>
<evidence type="ECO:0000313" key="2">
    <source>
        <dbReference type="Proteomes" id="UP000799754"/>
    </source>
</evidence>
<dbReference type="EMBL" id="MU006723">
    <property type="protein sequence ID" value="KAF2625934.1"/>
    <property type="molecule type" value="Genomic_DNA"/>
</dbReference>
<dbReference type="Proteomes" id="UP000799754">
    <property type="component" value="Unassembled WGS sequence"/>
</dbReference>
<comment type="caution">
    <text evidence="1">The sequence shown here is derived from an EMBL/GenBank/DDBJ whole genome shotgun (WGS) entry which is preliminary data.</text>
</comment>
<reference evidence="1" key="1">
    <citation type="journal article" date="2020" name="Stud. Mycol.">
        <title>101 Dothideomycetes genomes: a test case for predicting lifestyles and emergence of pathogens.</title>
        <authorList>
            <person name="Haridas S."/>
            <person name="Albert R."/>
            <person name="Binder M."/>
            <person name="Bloem J."/>
            <person name="Labutti K."/>
            <person name="Salamov A."/>
            <person name="Andreopoulos B."/>
            <person name="Baker S."/>
            <person name="Barry K."/>
            <person name="Bills G."/>
            <person name="Bluhm B."/>
            <person name="Cannon C."/>
            <person name="Castanera R."/>
            <person name="Culley D."/>
            <person name="Daum C."/>
            <person name="Ezra D."/>
            <person name="Gonzalez J."/>
            <person name="Henrissat B."/>
            <person name="Kuo A."/>
            <person name="Liang C."/>
            <person name="Lipzen A."/>
            <person name="Lutzoni F."/>
            <person name="Magnuson J."/>
            <person name="Mondo S."/>
            <person name="Nolan M."/>
            <person name="Ohm R."/>
            <person name="Pangilinan J."/>
            <person name="Park H.-J."/>
            <person name="Ramirez L."/>
            <person name="Alfaro M."/>
            <person name="Sun H."/>
            <person name="Tritt A."/>
            <person name="Yoshinaga Y."/>
            <person name="Zwiers L.-H."/>
            <person name="Turgeon B."/>
            <person name="Goodwin S."/>
            <person name="Spatafora J."/>
            <person name="Crous P."/>
            <person name="Grigoriev I."/>
        </authorList>
    </citation>
    <scope>NUCLEOTIDE SEQUENCE</scope>
    <source>
        <strain evidence="1">CBS 525.71</strain>
    </source>
</reference>
<accession>A0ACB6RXQ5</accession>
<name>A0ACB6RXQ5_9PLEO</name>
<gene>
    <name evidence="1" type="ORF">BU25DRAFT_396020</name>
</gene>
<keyword evidence="2" id="KW-1185">Reference proteome</keyword>
<sequence length="416" mass="47502">MTTYANYLPDEILLEVLVYIEAWDTRSRQATLARFCAVNRQWYDVAIRPLYDSPFLTGRAYDLFVRTICPSVLAHIKLSPLQNLIRVLDLSHIIHQGTKSTTARLLGRTKAGLQVFIAPQASFAVNCWASLSKCERLRVLDLSLVSECISFQSLAQTLRRLGLLEAIYLPRCTSSYEGLSMNVRWPPKLAHLSLSGKVNGKFLWDLLRQPDHFPPSLHSLSILHSPGLDHTGIRPLLQNLENSLTTVELRDLPNVKHGRLNSVLEWLPHLTSLTIALDYIDSRFGHMPADWTPASWPAARPLQSLTLVTSGQTSINPSRCFTAIDLYTLIDERYLGRLRYLNIAQSSEWENEHEGAEIGALEMLLVDDLDRENWEQRRWHYADINMDGRGDMAFDEWLKTGQGRRMGARLRMLKDR</sequence>
<evidence type="ECO:0000313" key="1">
    <source>
        <dbReference type="EMBL" id="KAF2625934.1"/>
    </source>
</evidence>
<proteinExistence type="predicted"/>
<protein>
    <submittedName>
        <fullName evidence="1">Uncharacterized protein</fullName>
    </submittedName>
</protein>